<evidence type="ECO:0000313" key="2">
    <source>
        <dbReference type="EMBL" id="OAQ60853.1"/>
    </source>
</evidence>
<evidence type="ECO:0000313" key="3">
    <source>
        <dbReference type="Proteomes" id="UP000078240"/>
    </source>
</evidence>
<organism evidence="2 3">
    <name type="scientific">Purpureocillium lilacinum</name>
    <name type="common">Paecilomyces lilacinus</name>
    <dbReference type="NCBI Taxonomy" id="33203"/>
    <lineage>
        <taxon>Eukaryota</taxon>
        <taxon>Fungi</taxon>
        <taxon>Dikarya</taxon>
        <taxon>Ascomycota</taxon>
        <taxon>Pezizomycotina</taxon>
        <taxon>Sordariomycetes</taxon>
        <taxon>Hypocreomycetidae</taxon>
        <taxon>Hypocreales</taxon>
        <taxon>Ophiocordycipitaceae</taxon>
        <taxon>Purpureocillium</taxon>
    </lineage>
</organism>
<proteinExistence type="predicted"/>
<dbReference type="AlphaFoldDB" id="A0A179F6S4"/>
<evidence type="ECO:0000256" key="1">
    <source>
        <dbReference type="SAM" id="SignalP"/>
    </source>
</evidence>
<name>A0A179F6S4_PURLI</name>
<accession>A0A179F6S4</accession>
<feature type="signal peptide" evidence="1">
    <location>
        <begin position="1"/>
        <end position="20"/>
    </location>
</feature>
<feature type="chain" id="PRO_5008101303" description="Cyanovirin-N domain-containing protein" evidence="1">
    <location>
        <begin position="21"/>
        <end position="170"/>
    </location>
</feature>
<dbReference type="EMBL" id="LSBH01000029">
    <property type="protein sequence ID" value="OAQ60853.1"/>
    <property type="molecule type" value="Genomic_DNA"/>
</dbReference>
<keyword evidence="1" id="KW-0732">Signal</keyword>
<evidence type="ECO:0008006" key="4">
    <source>
        <dbReference type="Google" id="ProtNLM"/>
    </source>
</evidence>
<dbReference type="Proteomes" id="UP000078240">
    <property type="component" value="Unassembled WGS sequence"/>
</dbReference>
<gene>
    <name evidence="2" type="ORF">VFPBJ_11514</name>
</gene>
<sequence length="170" mass="17517">MHSICGMGVSAAAMTMVVAATGIPHSSSKGSGDIISPAAVYLDGGSLAVLTSPCTDGDTLLECAQRYADSFTYPNATDLGINSISTLSTNTCLDGKTLSAKLNVSWKARLNTCTVTPQIVYTAGGIYCNSPARSKSRSCGAILEPSRKDSLFLLKSPGGQMSISSPLLSK</sequence>
<reference evidence="2 3" key="1">
    <citation type="submission" date="2016-01" db="EMBL/GenBank/DDBJ databases">
        <title>Biosynthesis of antibiotic leucinostatins and their inhibition on Phytophthora in bio-control Purpureocillium lilacinum.</title>
        <authorList>
            <person name="Wang G."/>
            <person name="Liu Z."/>
            <person name="Lin R."/>
            <person name="Li E."/>
            <person name="Mao Z."/>
            <person name="Ling J."/>
            <person name="Yin W."/>
            <person name="Xie B."/>
        </authorList>
    </citation>
    <scope>NUCLEOTIDE SEQUENCE [LARGE SCALE GENOMIC DNA]</scope>
    <source>
        <strain evidence="2">PLBJ-1</strain>
    </source>
</reference>
<comment type="caution">
    <text evidence="2">The sequence shown here is derived from an EMBL/GenBank/DDBJ whole genome shotgun (WGS) entry which is preliminary data.</text>
</comment>
<protein>
    <recommendedName>
        <fullName evidence="4">Cyanovirin-N domain-containing protein</fullName>
    </recommendedName>
</protein>